<dbReference type="CDD" id="cd00229">
    <property type="entry name" value="SGNH_hydrolase"/>
    <property type="match status" value="1"/>
</dbReference>
<dbReference type="InterPro" id="IPR051532">
    <property type="entry name" value="Ester_Hydrolysis_Enzymes"/>
</dbReference>
<dbReference type="Proteomes" id="UP001432109">
    <property type="component" value="Segment"/>
</dbReference>
<protein>
    <submittedName>
        <fullName evidence="2">Lipase acylhydrolase domain protein</fullName>
    </submittedName>
</protein>
<reference evidence="2" key="1">
    <citation type="submission" date="2023-12" db="EMBL/GenBank/DDBJ databases">
        <title>Isolation and Characterisation of Novel Lytic Bacteriophages for therapeutic applications in Prosthetic Joint Infections.</title>
        <authorList>
            <person name="Burton N."/>
            <person name="Melo L.D.R."/>
            <person name="Pearce B."/>
            <person name="Tadesse M.D."/>
            <person name="Vryonis E."/>
            <person name="Sagona A."/>
        </authorList>
    </citation>
    <scope>NUCLEOTIDE SEQUENCE</scope>
</reference>
<proteinExistence type="predicted"/>
<name>A0AAX4J761_9CAUD</name>
<evidence type="ECO:0000313" key="2">
    <source>
        <dbReference type="EMBL" id="WRW34606.1"/>
    </source>
</evidence>
<dbReference type="PANTHER" id="PTHR30383:SF5">
    <property type="entry name" value="SGNH HYDROLASE-TYPE ESTERASE DOMAIN-CONTAINING PROTEIN"/>
    <property type="match status" value="1"/>
</dbReference>
<organism evidence="2 3">
    <name type="scientific">Staphylococcus phage CF5</name>
    <dbReference type="NCBI Taxonomy" id="3113739"/>
    <lineage>
        <taxon>Viruses</taxon>
        <taxon>Duplodnaviria</taxon>
        <taxon>Heunggongvirae</taxon>
        <taxon>Uroviricota</taxon>
        <taxon>Caudoviricetes</taxon>
        <taxon>Herelleviridae</taxon>
        <taxon>Twortvirinae</taxon>
        <taxon>Silviavirus</taxon>
    </lineage>
</organism>
<dbReference type="SUPFAM" id="SSF52266">
    <property type="entry name" value="SGNH hydrolase"/>
    <property type="match status" value="1"/>
</dbReference>
<evidence type="ECO:0000313" key="3">
    <source>
        <dbReference type="Proteomes" id="UP001432109"/>
    </source>
</evidence>
<dbReference type="Pfam" id="PF13472">
    <property type="entry name" value="Lipase_GDSL_2"/>
    <property type="match status" value="1"/>
</dbReference>
<dbReference type="PANTHER" id="PTHR30383">
    <property type="entry name" value="THIOESTERASE 1/PROTEASE 1/LYSOPHOSPHOLIPASE L1"/>
    <property type="match status" value="1"/>
</dbReference>
<dbReference type="Gene3D" id="3.40.50.1110">
    <property type="entry name" value="SGNH hydrolase"/>
    <property type="match status" value="1"/>
</dbReference>
<sequence length="630" mass="71511">MTKILRLYDKDNKVLKESEDIQGSIGSIKIENLEQDTTYFTGDFKVVWVVEGKESLKVDIPEFKTLSSSNDKIIIVSYNVESTQDNSVTTVNANDIEGLNDSIESFFYNNIYSEMTQTINDQVDARIKNNSQNNSLSTSILKDKKGLFIGDSITEVNFRSNKNYHQFIADRTGLININMGVSGTGYQDRKNVAYDVTEQPDFISVMLGTNDYGLVASNIKPLGNASDHKYDTVAGSIYYTFLQLSKNFPTTPIVVMTPLPRIESNPFKEQQNKKGYSLGDLVKVIKELANKFSFPVLDLYNNSNLRVWDTNVNNEFFQVENKELPADGLHPNVKGHEWISYMIQSFLEDKAIVGNLIPKNTTNNLNTNEQDLGNGLFSKIIRPKGIFHKEDTSFIVNIDKNDIDLKDRKVLRIEYNNKYINDPNDALDNSPYWYTLPNYDDGSQYNKTSDVNNFKEGLELIDDGEKGLEFLRDYMVVYYTSKNSTLKGSDIKISTDNVTPTVEEPQEEVIEPIDNGDGTFSVTLTPTNLSWNPNQSLMVNIDENKFSLKDKKVQSISYNNNNISKPLETQSSYFYWLTVPQNDQGIKFEDGSDNNRTSDVTNFVSNLQQSSVSSDGRIVYKQIPITITYK</sequence>
<dbReference type="EMBL" id="PP034390">
    <property type="protein sequence ID" value="WRW34606.1"/>
    <property type="molecule type" value="Genomic_DNA"/>
</dbReference>
<dbReference type="InterPro" id="IPR036514">
    <property type="entry name" value="SGNH_hydro_sf"/>
</dbReference>
<accession>A0AAX4J761</accession>
<gene>
    <name evidence="2" type="ORF">CF5_0032</name>
</gene>
<dbReference type="GO" id="GO:0004622">
    <property type="term" value="F:phosphatidylcholine lysophospholipase activity"/>
    <property type="evidence" value="ECO:0007669"/>
    <property type="project" value="TreeGrafter"/>
</dbReference>
<evidence type="ECO:0000259" key="1">
    <source>
        <dbReference type="Pfam" id="PF13472"/>
    </source>
</evidence>
<feature type="domain" description="SGNH hydrolase-type esterase" evidence="1">
    <location>
        <begin position="148"/>
        <end position="337"/>
    </location>
</feature>
<dbReference type="InterPro" id="IPR013830">
    <property type="entry name" value="SGNH_hydro"/>
</dbReference>